<proteinExistence type="predicted"/>
<dbReference type="InterPro" id="IPR016187">
    <property type="entry name" value="CTDL_fold"/>
</dbReference>
<feature type="domain" description="Sulfatase-modifying factor enzyme-like" evidence="1">
    <location>
        <begin position="40"/>
        <end position="335"/>
    </location>
</feature>
<keyword evidence="3" id="KW-1185">Reference proteome</keyword>
<sequence>MRSFSTGIATLVTVAVSVCCSDSAVPSATSRIVKADCRDQWCLVRAGSFTMGSPLTQPGRAMNDEDQVQVTLTRDFVIQQYETTQEEWMALGFQNPSKATTAPDTIVSDCLGPRCPVGSVDFFEAAAYANARSRAEGLPECYDLTSCTGTVGAGHDARTGKGDFQCTSVASRTPSLYDCEGFRLPMEAEWEYAARAGTTTATYAGELSVPKSVDPWSCYRDQTLEPIAWYCNNSGRKTDSLAVMQPVGLKEPNGWGLYDMLGNAIEWCNDAFNGLGYGPGPLTDPSPNFDLLPNGVMRGSGGGPCGAYASGTTASHRCESARWVATPGIGFRLVRSVKGPRGPS</sequence>
<dbReference type="PANTHER" id="PTHR23150:SF19">
    <property type="entry name" value="FORMYLGLYCINE-GENERATING ENZYME"/>
    <property type="match status" value="1"/>
</dbReference>
<dbReference type="EMBL" id="CP012333">
    <property type="protein sequence ID" value="AKV04301.1"/>
    <property type="molecule type" value="Genomic_DNA"/>
</dbReference>
<gene>
    <name evidence="2" type="ORF">AKJ09_10964</name>
</gene>
<evidence type="ECO:0000259" key="1">
    <source>
        <dbReference type="Pfam" id="PF03781"/>
    </source>
</evidence>
<accession>A0A0K1QEV8</accession>
<dbReference type="STRING" id="1391654.AKJ09_10964"/>
<dbReference type="AlphaFoldDB" id="A0A0K1QEV8"/>
<evidence type="ECO:0000313" key="3">
    <source>
        <dbReference type="Proteomes" id="UP000064967"/>
    </source>
</evidence>
<dbReference type="Gene3D" id="3.90.1580.10">
    <property type="entry name" value="paralog of FGE (formylglycine-generating enzyme)"/>
    <property type="match status" value="1"/>
</dbReference>
<evidence type="ECO:0000313" key="2">
    <source>
        <dbReference type="EMBL" id="AKV04301.1"/>
    </source>
</evidence>
<protein>
    <submittedName>
        <fullName evidence="2">Serine/threonine kinase</fullName>
    </submittedName>
</protein>
<keyword evidence="2" id="KW-0808">Transferase</keyword>
<keyword evidence="2" id="KW-0418">Kinase</keyword>
<name>A0A0K1QEV8_9BACT</name>
<dbReference type="GO" id="GO:0016301">
    <property type="term" value="F:kinase activity"/>
    <property type="evidence" value="ECO:0007669"/>
    <property type="project" value="UniProtKB-KW"/>
</dbReference>
<dbReference type="Pfam" id="PF03781">
    <property type="entry name" value="FGE-sulfatase"/>
    <property type="match status" value="1"/>
</dbReference>
<dbReference type="Proteomes" id="UP000064967">
    <property type="component" value="Chromosome"/>
</dbReference>
<dbReference type="InterPro" id="IPR005532">
    <property type="entry name" value="SUMF_dom"/>
</dbReference>
<dbReference type="SUPFAM" id="SSF56436">
    <property type="entry name" value="C-type lectin-like"/>
    <property type="match status" value="1"/>
</dbReference>
<dbReference type="InterPro" id="IPR051043">
    <property type="entry name" value="Sulfatase_Mod_Factor_Kinase"/>
</dbReference>
<dbReference type="InterPro" id="IPR042095">
    <property type="entry name" value="SUMF_sf"/>
</dbReference>
<dbReference type="GO" id="GO:0120147">
    <property type="term" value="F:formylglycine-generating oxidase activity"/>
    <property type="evidence" value="ECO:0007669"/>
    <property type="project" value="TreeGrafter"/>
</dbReference>
<dbReference type="PANTHER" id="PTHR23150">
    <property type="entry name" value="SULFATASE MODIFYING FACTOR 1, 2"/>
    <property type="match status" value="1"/>
</dbReference>
<organism evidence="2 3">
    <name type="scientific">Labilithrix luteola</name>
    <dbReference type="NCBI Taxonomy" id="1391654"/>
    <lineage>
        <taxon>Bacteria</taxon>
        <taxon>Pseudomonadati</taxon>
        <taxon>Myxococcota</taxon>
        <taxon>Polyangia</taxon>
        <taxon>Polyangiales</taxon>
        <taxon>Labilitrichaceae</taxon>
        <taxon>Labilithrix</taxon>
    </lineage>
</organism>
<dbReference type="KEGG" id="llu:AKJ09_10964"/>
<reference evidence="2 3" key="1">
    <citation type="submission" date="2015-08" db="EMBL/GenBank/DDBJ databases">
        <authorList>
            <person name="Babu N.S."/>
            <person name="Beckwith C.J."/>
            <person name="Beseler K.G."/>
            <person name="Brison A."/>
            <person name="Carone J.V."/>
            <person name="Caskin T.P."/>
            <person name="Diamond M."/>
            <person name="Durham M.E."/>
            <person name="Foxe J.M."/>
            <person name="Go M."/>
            <person name="Henderson B.A."/>
            <person name="Jones I.B."/>
            <person name="McGettigan J.A."/>
            <person name="Micheletti S.J."/>
            <person name="Nasrallah M.E."/>
            <person name="Ortiz D."/>
            <person name="Piller C.R."/>
            <person name="Privatt S.R."/>
            <person name="Schneider S.L."/>
            <person name="Sharp S."/>
            <person name="Smith T.C."/>
            <person name="Stanton J.D."/>
            <person name="Ullery H.E."/>
            <person name="Wilson R.J."/>
            <person name="Serrano M.G."/>
            <person name="Buck G."/>
            <person name="Lee V."/>
            <person name="Wang Y."/>
            <person name="Carvalho R."/>
            <person name="Voegtly L."/>
            <person name="Shi R."/>
            <person name="Duckworth R."/>
            <person name="Johnson A."/>
            <person name="Loviza R."/>
            <person name="Walstead R."/>
            <person name="Shah Z."/>
            <person name="Kiflezghi M."/>
            <person name="Wade K."/>
            <person name="Ball S.L."/>
            <person name="Bradley K.W."/>
            <person name="Asai D.J."/>
            <person name="Bowman C.A."/>
            <person name="Russell D.A."/>
            <person name="Pope W.H."/>
            <person name="Jacobs-Sera D."/>
            <person name="Hendrix R.W."/>
            <person name="Hatfull G.F."/>
        </authorList>
    </citation>
    <scope>NUCLEOTIDE SEQUENCE [LARGE SCALE GENOMIC DNA]</scope>
    <source>
        <strain evidence="2 3">DSM 27648</strain>
    </source>
</reference>